<accession>A0A9W4JJK4</accession>
<organism evidence="2 3">
    <name type="scientific">Penicillium salamii</name>
    <dbReference type="NCBI Taxonomy" id="1612424"/>
    <lineage>
        <taxon>Eukaryota</taxon>
        <taxon>Fungi</taxon>
        <taxon>Dikarya</taxon>
        <taxon>Ascomycota</taxon>
        <taxon>Pezizomycotina</taxon>
        <taxon>Eurotiomycetes</taxon>
        <taxon>Eurotiomycetidae</taxon>
        <taxon>Eurotiales</taxon>
        <taxon>Aspergillaceae</taxon>
        <taxon>Penicillium</taxon>
    </lineage>
</organism>
<feature type="region of interest" description="Disordered" evidence="1">
    <location>
        <begin position="99"/>
        <end position="131"/>
    </location>
</feature>
<dbReference type="OrthoDB" id="40902at2759"/>
<reference evidence="2" key="1">
    <citation type="submission" date="2021-07" db="EMBL/GenBank/DDBJ databases">
        <authorList>
            <person name="Branca A.L. A."/>
        </authorList>
    </citation>
    <scope>NUCLEOTIDE SEQUENCE</scope>
</reference>
<feature type="region of interest" description="Disordered" evidence="1">
    <location>
        <begin position="62"/>
        <end position="86"/>
    </location>
</feature>
<dbReference type="Proteomes" id="UP001152592">
    <property type="component" value="Unassembled WGS sequence"/>
</dbReference>
<dbReference type="EMBL" id="CAJVPD010000259">
    <property type="protein sequence ID" value="CAG8403909.1"/>
    <property type="molecule type" value="Genomic_DNA"/>
</dbReference>
<protein>
    <submittedName>
        <fullName evidence="2">Uncharacterized protein</fullName>
    </submittedName>
</protein>
<evidence type="ECO:0000313" key="3">
    <source>
        <dbReference type="Proteomes" id="UP001152592"/>
    </source>
</evidence>
<name>A0A9W4JJK4_9EURO</name>
<dbReference type="AlphaFoldDB" id="A0A9W4JJK4"/>
<feature type="region of interest" description="Disordered" evidence="1">
    <location>
        <begin position="200"/>
        <end position="240"/>
    </location>
</feature>
<gene>
    <name evidence="2" type="ORF">PSALAMII_LOCUS7977</name>
</gene>
<proteinExistence type="predicted"/>
<evidence type="ECO:0000256" key="1">
    <source>
        <dbReference type="SAM" id="MobiDB-lite"/>
    </source>
</evidence>
<sequence length="266" mass="30100">MFLFTPRHQTSTSSLSTYPFPPLFPLFISSTGLMSPTMSVFTIVHRALPPLSLWKRRTSLKGKSPCTEIETSEKNNLPEPNDNGLMHHDVHTVQVAVRGDADEKKTPSQPSPPPEDLPEPECRASSSETLPTRAQLARAVSWASIVRSQDRWTAEQEKELVHAQRQLEKCQKAWSSEQEVWLVYVQALSEEKEAHTGFLSARHRQQGDEQHQFRKAWKRRRSSGDEEAQQSDTETANRLGKLRRLQRYSYSGQQLGAGPTALSVKA</sequence>
<comment type="caution">
    <text evidence="2">The sequence shown here is derived from an EMBL/GenBank/DDBJ whole genome shotgun (WGS) entry which is preliminary data.</text>
</comment>
<evidence type="ECO:0000313" key="2">
    <source>
        <dbReference type="EMBL" id="CAG8403909.1"/>
    </source>
</evidence>